<reference evidence="5 6" key="1">
    <citation type="journal article" date="2015" name="Nature">
        <title>rRNA introns, odd ribosomes, and small enigmatic genomes across a large radiation of phyla.</title>
        <authorList>
            <person name="Brown C.T."/>
            <person name="Hug L.A."/>
            <person name="Thomas B.C."/>
            <person name="Sharon I."/>
            <person name="Castelle C.J."/>
            <person name="Singh A."/>
            <person name="Wilkins M.J."/>
            <person name="Williams K.H."/>
            <person name="Banfield J.F."/>
        </authorList>
    </citation>
    <scope>NUCLEOTIDE SEQUENCE [LARGE SCALE GENOMIC DNA]</scope>
</reference>
<dbReference type="SUPFAM" id="SSF52540">
    <property type="entry name" value="P-loop containing nucleoside triphosphate hydrolases"/>
    <property type="match status" value="1"/>
</dbReference>
<dbReference type="CDD" id="cd03255">
    <property type="entry name" value="ABC_MJ0796_LolCDE_FtsE"/>
    <property type="match status" value="1"/>
</dbReference>
<dbReference type="InterPro" id="IPR003439">
    <property type="entry name" value="ABC_transporter-like_ATP-bd"/>
</dbReference>
<dbReference type="AlphaFoldDB" id="A0A0G1D7Y2"/>
<dbReference type="GO" id="GO:0016887">
    <property type="term" value="F:ATP hydrolysis activity"/>
    <property type="evidence" value="ECO:0007669"/>
    <property type="project" value="InterPro"/>
</dbReference>
<protein>
    <submittedName>
        <fullName evidence="5">ABC transporter, ATP-binding protein</fullName>
    </submittedName>
</protein>
<evidence type="ECO:0000256" key="1">
    <source>
        <dbReference type="ARBA" id="ARBA00022448"/>
    </source>
</evidence>
<keyword evidence="3 5" id="KW-0067">ATP-binding</keyword>
<comment type="caution">
    <text evidence="5">The sequence shown here is derived from an EMBL/GenBank/DDBJ whole genome shotgun (WGS) entry which is preliminary data.</text>
</comment>
<dbReference type="GO" id="GO:0005886">
    <property type="term" value="C:plasma membrane"/>
    <property type="evidence" value="ECO:0007669"/>
    <property type="project" value="TreeGrafter"/>
</dbReference>
<dbReference type="PROSITE" id="PS50893">
    <property type="entry name" value="ABC_TRANSPORTER_2"/>
    <property type="match status" value="1"/>
</dbReference>
<dbReference type="PANTHER" id="PTHR24220">
    <property type="entry name" value="IMPORT ATP-BINDING PROTEIN"/>
    <property type="match status" value="1"/>
</dbReference>
<evidence type="ECO:0000256" key="2">
    <source>
        <dbReference type="ARBA" id="ARBA00022741"/>
    </source>
</evidence>
<evidence type="ECO:0000313" key="6">
    <source>
        <dbReference type="Proteomes" id="UP000033980"/>
    </source>
</evidence>
<name>A0A0G1D7Y2_9BACT</name>
<dbReference type="EMBL" id="LCFK01000015">
    <property type="protein sequence ID" value="KKS94040.1"/>
    <property type="molecule type" value="Genomic_DNA"/>
</dbReference>
<keyword evidence="1" id="KW-0813">Transport</keyword>
<evidence type="ECO:0000259" key="4">
    <source>
        <dbReference type="PROSITE" id="PS50893"/>
    </source>
</evidence>
<gene>
    <name evidence="5" type="ORF">UV68_C0015G0006</name>
</gene>
<organism evidence="5 6">
    <name type="scientific">Candidatus Collierbacteria bacterium GW2011_GWC2_43_12</name>
    <dbReference type="NCBI Taxonomy" id="1618390"/>
    <lineage>
        <taxon>Bacteria</taxon>
        <taxon>Candidatus Collieribacteriota</taxon>
    </lineage>
</organism>
<dbReference type="FunFam" id="3.40.50.300:FF:000032">
    <property type="entry name" value="Export ABC transporter ATP-binding protein"/>
    <property type="match status" value="1"/>
</dbReference>
<accession>A0A0G1D7Y2</accession>
<evidence type="ECO:0000256" key="3">
    <source>
        <dbReference type="ARBA" id="ARBA00022840"/>
    </source>
</evidence>
<dbReference type="Gene3D" id="3.40.50.300">
    <property type="entry name" value="P-loop containing nucleotide triphosphate hydrolases"/>
    <property type="match status" value="1"/>
</dbReference>
<dbReference type="PANTHER" id="PTHR24220:SF86">
    <property type="entry name" value="ABC TRANSPORTER ABCH.1"/>
    <property type="match status" value="1"/>
</dbReference>
<dbReference type="InterPro" id="IPR017871">
    <property type="entry name" value="ABC_transporter-like_CS"/>
</dbReference>
<proteinExistence type="predicted"/>
<dbReference type="GO" id="GO:0022857">
    <property type="term" value="F:transmembrane transporter activity"/>
    <property type="evidence" value="ECO:0007669"/>
    <property type="project" value="TreeGrafter"/>
</dbReference>
<dbReference type="Pfam" id="PF00005">
    <property type="entry name" value="ABC_tran"/>
    <property type="match status" value="1"/>
</dbReference>
<dbReference type="SMART" id="SM00382">
    <property type="entry name" value="AAA"/>
    <property type="match status" value="1"/>
</dbReference>
<dbReference type="Proteomes" id="UP000033980">
    <property type="component" value="Unassembled WGS sequence"/>
</dbReference>
<dbReference type="InterPro" id="IPR003593">
    <property type="entry name" value="AAA+_ATPase"/>
</dbReference>
<feature type="domain" description="ABC transporter" evidence="4">
    <location>
        <begin position="8"/>
        <end position="232"/>
    </location>
</feature>
<dbReference type="InterPro" id="IPR015854">
    <property type="entry name" value="ABC_transpr_LolD-like"/>
</dbReference>
<sequence length="232" mass="26092">MKETRSTISLNKVTKEFLLGDGSVFTALKEINLDIKEGEFSAITGPSGSGKSTLMHMIGLLDRPTRGGVIINGRDVSKLDDNATSFLRNEFVGFVFQQFNLLNKLTIKENILLPTTYTRKRLSYDPSERAEYLMDMFGILSKKDQYPNKVSGGQQQRVAVARALIMRPQLILADEPTGNLDHKTGTEIIDLFEELNKKEGITIIMVTHEMEVAERARRQIRVLDGEIVSDKK</sequence>
<evidence type="ECO:0000313" key="5">
    <source>
        <dbReference type="EMBL" id="KKS94040.1"/>
    </source>
</evidence>
<dbReference type="InterPro" id="IPR017911">
    <property type="entry name" value="MacB-like_ATP-bd"/>
</dbReference>
<dbReference type="GO" id="GO:0098796">
    <property type="term" value="C:membrane protein complex"/>
    <property type="evidence" value="ECO:0007669"/>
    <property type="project" value="UniProtKB-ARBA"/>
</dbReference>
<dbReference type="PROSITE" id="PS00211">
    <property type="entry name" value="ABC_TRANSPORTER_1"/>
    <property type="match status" value="1"/>
</dbReference>
<dbReference type="InterPro" id="IPR027417">
    <property type="entry name" value="P-loop_NTPase"/>
</dbReference>
<keyword evidence="2" id="KW-0547">Nucleotide-binding</keyword>
<dbReference type="GO" id="GO:0005524">
    <property type="term" value="F:ATP binding"/>
    <property type="evidence" value="ECO:0007669"/>
    <property type="project" value="UniProtKB-KW"/>
</dbReference>